<gene>
    <name evidence="3" type="ORF">D1006_39435</name>
</gene>
<feature type="domain" description="Insertion element IS402-like" evidence="2">
    <location>
        <begin position="57"/>
        <end position="131"/>
    </location>
</feature>
<sequence>MRDQAGASMNIEQMKSGSLPTGSADGNTSRRGIDVAWQAGKSKSKIASLAVLDALRPEEWGRIRACLQEAEGGPPGMSRGRPRTDTRAVLGGVLYVLVTGCPWPQMPADYPPYQTCHRRFKVWRDGGVLEQALAMLYRGMHHHLLAEIRRRKKVRRPRPETCAAVSPPAVPAYI</sequence>
<dbReference type="Pfam" id="PF13340">
    <property type="entry name" value="DUF4096"/>
    <property type="match status" value="1"/>
</dbReference>
<dbReference type="InterPro" id="IPR025161">
    <property type="entry name" value="IS402-like_dom"/>
</dbReference>
<dbReference type="EMBL" id="QWEX01000004">
    <property type="protein sequence ID" value="RXV64432.1"/>
    <property type="molecule type" value="Genomic_DNA"/>
</dbReference>
<dbReference type="PANTHER" id="PTHR46637">
    <property type="entry name" value="TIS1421-TRANSPOSASE PROTEIN A"/>
    <property type="match status" value="1"/>
</dbReference>
<feature type="compositionally biased region" description="Polar residues" evidence="1">
    <location>
        <begin position="10"/>
        <end position="30"/>
    </location>
</feature>
<evidence type="ECO:0000256" key="1">
    <source>
        <dbReference type="SAM" id="MobiDB-lite"/>
    </source>
</evidence>
<dbReference type="AlphaFoldDB" id="A0A4Q2A571"/>
<accession>A0A4Q2A571</accession>
<comment type="caution">
    <text evidence="3">The sequence shown here is derived from an EMBL/GenBank/DDBJ whole genome shotgun (WGS) entry which is preliminary data.</text>
</comment>
<dbReference type="PANTHER" id="PTHR46637:SF1">
    <property type="entry name" value="BLL5188 PROTEIN"/>
    <property type="match status" value="1"/>
</dbReference>
<protein>
    <submittedName>
        <fullName evidence="3">Transposase</fullName>
    </submittedName>
</protein>
<evidence type="ECO:0000259" key="2">
    <source>
        <dbReference type="Pfam" id="PF13340"/>
    </source>
</evidence>
<evidence type="ECO:0000313" key="4">
    <source>
        <dbReference type="Proteomes" id="UP000289650"/>
    </source>
</evidence>
<dbReference type="Proteomes" id="UP000289650">
    <property type="component" value="Unassembled WGS sequence"/>
</dbReference>
<dbReference type="OrthoDB" id="1551210at2"/>
<reference evidence="3 4" key="1">
    <citation type="submission" date="2018-08" db="EMBL/GenBank/DDBJ databases">
        <title>Mountain-cultivated ginseng endophyte, Burkholderia stabilis and its activity against ginseng root rot disease.</title>
        <authorList>
            <person name="Tapan Kumar M."/>
            <person name="Bae H."/>
            <person name="Shanmugam G."/>
            <person name="Jeon J."/>
        </authorList>
    </citation>
    <scope>NUCLEOTIDE SEQUENCE [LARGE SCALE GENOMIC DNA]</scope>
    <source>
        <strain evidence="3 4">EB159</strain>
    </source>
</reference>
<evidence type="ECO:0000313" key="3">
    <source>
        <dbReference type="EMBL" id="RXV64432.1"/>
    </source>
</evidence>
<name>A0A4Q2A571_9BURK</name>
<proteinExistence type="predicted"/>
<dbReference type="InterPro" id="IPR052909">
    <property type="entry name" value="Transposase_6_like"/>
</dbReference>
<feature type="region of interest" description="Disordered" evidence="1">
    <location>
        <begin position="1"/>
        <end position="30"/>
    </location>
</feature>
<organism evidence="3 4">
    <name type="scientific">Burkholderia stabilis</name>
    <dbReference type="NCBI Taxonomy" id="95485"/>
    <lineage>
        <taxon>Bacteria</taxon>
        <taxon>Pseudomonadati</taxon>
        <taxon>Pseudomonadota</taxon>
        <taxon>Betaproteobacteria</taxon>
        <taxon>Burkholderiales</taxon>
        <taxon>Burkholderiaceae</taxon>
        <taxon>Burkholderia</taxon>
        <taxon>Burkholderia cepacia complex</taxon>
    </lineage>
</organism>